<proteinExistence type="predicted"/>
<name>A0A0A8YVN7_ARUDO</name>
<keyword evidence="1" id="KW-0812">Transmembrane</keyword>
<reference evidence="2" key="2">
    <citation type="journal article" date="2015" name="Data Brief">
        <title>Shoot transcriptome of the giant reed, Arundo donax.</title>
        <authorList>
            <person name="Barrero R.A."/>
            <person name="Guerrero F.D."/>
            <person name="Moolhuijzen P."/>
            <person name="Goolsby J.A."/>
            <person name="Tidwell J."/>
            <person name="Bellgard S.E."/>
            <person name="Bellgard M.I."/>
        </authorList>
    </citation>
    <scope>NUCLEOTIDE SEQUENCE</scope>
    <source>
        <tissue evidence="2">Shoot tissue taken approximately 20 cm above the soil surface</tissue>
    </source>
</reference>
<dbReference type="AlphaFoldDB" id="A0A0A8YVN7"/>
<keyword evidence="1" id="KW-0472">Membrane</keyword>
<keyword evidence="1" id="KW-1133">Transmembrane helix</keyword>
<evidence type="ECO:0000313" key="2">
    <source>
        <dbReference type="EMBL" id="JAD31189.1"/>
    </source>
</evidence>
<evidence type="ECO:0000256" key="1">
    <source>
        <dbReference type="SAM" id="Phobius"/>
    </source>
</evidence>
<sequence>MFNEKHDVDTTIIFSEYDVGLFRTTRKFVMIALQVAIINFYCFAGSLKIVNQICHQLIPNFRKHKLS</sequence>
<reference evidence="2" key="1">
    <citation type="submission" date="2014-09" db="EMBL/GenBank/DDBJ databases">
        <authorList>
            <person name="Magalhaes I.L.F."/>
            <person name="Oliveira U."/>
            <person name="Santos F.R."/>
            <person name="Vidigal T.H.D.A."/>
            <person name="Brescovit A.D."/>
            <person name="Santos A.J."/>
        </authorList>
    </citation>
    <scope>NUCLEOTIDE SEQUENCE</scope>
    <source>
        <tissue evidence="2">Shoot tissue taken approximately 20 cm above the soil surface</tissue>
    </source>
</reference>
<accession>A0A0A8YVN7</accession>
<feature type="transmembrane region" description="Helical" evidence="1">
    <location>
        <begin position="28"/>
        <end position="50"/>
    </location>
</feature>
<organism evidence="2">
    <name type="scientific">Arundo donax</name>
    <name type="common">Giant reed</name>
    <name type="synonym">Donax arundinaceus</name>
    <dbReference type="NCBI Taxonomy" id="35708"/>
    <lineage>
        <taxon>Eukaryota</taxon>
        <taxon>Viridiplantae</taxon>
        <taxon>Streptophyta</taxon>
        <taxon>Embryophyta</taxon>
        <taxon>Tracheophyta</taxon>
        <taxon>Spermatophyta</taxon>
        <taxon>Magnoliopsida</taxon>
        <taxon>Liliopsida</taxon>
        <taxon>Poales</taxon>
        <taxon>Poaceae</taxon>
        <taxon>PACMAD clade</taxon>
        <taxon>Arundinoideae</taxon>
        <taxon>Arundineae</taxon>
        <taxon>Arundo</taxon>
    </lineage>
</organism>
<dbReference type="EMBL" id="GBRH01266706">
    <property type="protein sequence ID" value="JAD31189.1"/>
    <property type="molecule type" value="Transcribed_RNA"/>
</dbReference>
<protein>
    <submittedName>
        <fullName evidence="2">Uncharacterized protein</fullName>
    </submittedName>
</protein>